<proteinExistence type="predicted"/>
<dbReference type="AlphaFoldDB" id="A0A3R7CM55"/>
<dbReference type="InParanoid" id="A0A3R7CM55"/>
<organism evidence="1 2">
    <name type="scientific">Clonorchis sinensis</name>
    <name type="common">Chinese liver fluke</name>
    <dbReference type="NCBI Taxonomy" id="79923"/>
    <lineage>
        <taxon>Eukaryota</taxon>
        <taxon>Metazoa</taxon>
        <taxon>Spiralia</taxon>
        <taxon>Lophotrochozoa</taxon>
        <taxon>Platyhelminthes</taxon>
        <taxon>Trematoda</taxon>
        <taxon>Digenea</taxon>
        <taxon>Opisthorchiida</taxon>
        <taxon>Opisthorchiata</taxon>
        <taxon>Opisthorchiidae</taxon>
        <taxon>Clonorchis</taxon>
    </lineage>
</organism>
<dbReference type="EMBL" id="NIRI02000056">
    <property type="protein sequence ID" value="KAG5443531.1"/>
    <property type="molecule type" value="Genomic_DNA"/>
</dbReference>
<evidence type="ECO:0000313" key="1">
    <source>
        <dbReference type="EMBL" id="KAG5443531.1"/>
    </source>
</evidence>
<evidence type="ECO:0000313" key="2">
    <source>
        <dbReference type="Proteomes" id="UP000286415"/>
    </source>
</evidence>
<accession>A0A3R7CM55</accession>
<keyword evidence="2" id="KW-1185">Reference proteome</keyword>
<dbReference type="OrthoDB" id="6240724at2759"/>
<gene>
    <name evidence="1" type="ORF">CSKR_101093</name>
</gene>
<reference evidence="1 2" key="2">
    <citation type="journal article" date="2021" name="Genomics">
        <title>High-quality reference genome for Clonorchis sinensis.</title>
        <authorList>
            <person name="Young N.D."/>
            <person name="Stroehlein A.J."/>
            <person name="Kinkar L."/>
            <person name="Wang T."/>
            <person name="Sohn W.M."/>
            <person name="Chang B.C.H."/>
            <person name="Kaur P."/>
            <person name="Weisz D."/>
            <person name="Dudchenko O."/>
            <person name="Aiden E.L."/>
            <person name="Korhonen P.K."/>
            <person name="Gasser R.B."/>
        </authorList>
    </citation>
    <scope>NUCLEOTIDE SEQUENCE [LARGE SCALE GENOMIC DNA]</scope>
    <source>
        <strain evidence="1">Cs-k2</strain>
    </source>
</reference>
<name>A0A3R7CM55_CLOSI</name>
<dbReference type="Proteomes" id="UP000286415">
    <property type="component" value="Unassembled WGS sequence"/>
</dbReference>
<protein>
    <submittedName>
        <fullName evidence="1">Uncharacterized protein</fullName>
    </submittedName>
</protein>
<reference evidence="1 2" key="1">
    <citation type="journal article" date="2018" name="Biotechnol. Adv.">
        <title>Improved genomic resources and new bioinformatic workflow for the carcinogenic parasite Clonorchis sinensis: Biotechnological implications.</title>
        <authorList>
            <person name="Wang D."/>
            <person name="Korhonen P.K."/>
            <person name="Gasser R.B."/>
            <person name="Young N.D."/>
        </authorList>
    </citation>
    <scope>NUCLEOTIDE SEQUENCE [LARGE SCALE GENOMIC DNA]</scope>
    <source>
        <strain evidence="1">Cs-k2</strain>
    </source>
</reference>
<sequence length="372" mass="39828">MFVFIDLNLIVTLPIVRTYVGILPSKVSLLDFYPFKDTCFMDERHDFHTPDVTIFGVSQSGLVGLSEVVLGTRDYPAIERTVKSSACDTLTFWLHQLFDSSIHEMKKTVLICSSVGSIYRFHKCLLNGCALQIIMIYLCSVLVLCCITVIFPASAGVAGVRVATPNVWANNPYVVSSNYPQLSLMQTSLPNEKQGQMDQLSLQRLAQLQSATGGQQLTPMYGTTGSAFVASTGYLPQAAYILGSQPTGQGTYMVASDSNPSLLSLTTSNGATSGNEVISSSNTKATSATSGTAVVGSPTDGVIGADGQILGSTQDTAVVESAGQLGPTVVRADIPVTYQQDSLIPYQSQQLLYAQGRRLLGVDEYGRPVYIV</sequence>
<comment type="caution">
    <text evidence="1">The sequence shown here is derived from an EMBL/GenBank/DDBJ whole genome shotgun (WGS) entry which is preliminary data.</text>
</comment>